<dbReference type="InterPro" id="IPR001509">
    <property type="entry name" value="Epimerase_deHydtase"/>
</dbReference>
<evidence type="ECO:0000256" key="1">
    <source>
        <dbReference type="ARBA" id="ARBA00022857"/>
    </source>
</evidence>
<protein>
    <submittedName>
        <fullName evidence="4">NAD(P)-dependent oxidoreductase</fullName>
    </submittedName>
</protein>
<dbReference type="PANTHER" id="PTHR43103:SF3">
    <property type="entry name" value="ADP-L-GLYCERO-D-MANNO-HEPTOSE-6-EPIMERASE"/>
    <property type="match status" value="1"/>
</dbReference>
<evidence type="ECO:0000313" key="4">
    <source>
        <dbReference type="EMBL" id="MBP5858386.1"/>
    </source>
</evidence>
<evidence type="ECO:0000259" key="3">
    <source>
        <dbReference type="Pfam" id="PF01370"/>
    </source>
</evidence>
<evidence type="ECO:0000313" key="5">
    <source>
        <dbReference type="Proteomes" id="UP000672602"/>
    </source>
</evidence>
<keyword evidence="1" id="KW-0521">NADP</keyword>
<dbReference type="RefSeq" id="WP_210682967.1">
    <property type="nucleotide sequence ID" value="NZ_JAGMWN010000007.1"/>
</dbReference>
<dbReference type="CDD" id="cd08946">
    <property type="entry name" value="SDR_e"/>
    <property type="match status" value="1"/>
</dbReference>
<dbReference type="AlphaFoldDB" id="A0A8J7V3L5"/>
<dbReference type="PANTHER" id="PTHR43103">
    <property type="entry name" value="NUCLEOSIDE-DIPHOSPHATE-SUGAR EPIMERASE"/>
    <property type="match status" value="1"/>
</dbReference>
<dbReference type="InterPro" id="IPR036291">
    <property type="entry name" value="NAD(P)-bd_dom_sf"/>
</dbReference>
<dbReference type="EMBL" id="JAGMWN010000007">
    <property type="protein sequence ID" value="MBP5858386.1"/>
    <property type="molecule type" value="Genomic_DNA"/>
</dbReference>
<name>A0A8J7V3L5_9PROT</name>
<comment type="caution">
    <text evidence="4">The sequence shown here is derived from an EMBL/GenBank/DDBJ whole genome shotgun (WGS) entry which is preliminary data.</text>
</comment>
<dbReference type="Gene3D" id="3.40.50.720">
    <property type="entry name" value="NAD(P)-binding Rossmann-like Domain"/>
    <property type="match status" value="1"/>
</dbReference>
<sequence length="310" mass="33371">MRILVIGGTGFLGAKLCRGLRGAGAEVVAADLPGSENVRNVTADGIAFRGLDIRDRDAVRTLFATVKPDRVVNLAYVTGQSLQDDRALAGAVNLMGQIHCMDAAVEQGVGRYIYSSSIATYGPDQQYYGNRDIEETDGCPLDRHSLIYGAMKAYNEFAAERYRLEHGLEVCGIRLSVIFGPGRLHGYTAWTSAMISHPMRGETIHVPLAEDQRINLISVDDAARLLSLVTGAERISHTIVNSGGHGLAAGEVAETVRSLEPSARFAFAAAPTPPLFVDRVSGKRAEAEFGFRPTPFHDDLATQFHAAESA</sequence>
<proteinExistence type="predicted"/>
<keyword evidence="2" id="KW-0119">Carbohydrate metabolism</keyword>
<dbReference type="SUPFAM" id="SSF51735">
    <property type="entry name" value="NAD(P)-binding Rossmann-fold domains"/>
    <property type="match status" value="1"/>
</dbReference>
<organism evidence="4 5">
    <name type="scientific">Marivibrio halodurans</name>
    <dbReference type="NCBI Taxonomy" id="2039722"/>
    <lineage>
        <taxon>Bacteria</taxon>
        <taxon>Pseudomonadati</taxon>
        <taxon>Pseudomonadota</taxon>
        <taxon>Alphaproteobacteria</taxon>
        <taxon>Rhodospirillales</taxon>
        <taxon>Rhodospirillaceae</taxon>
        <taxon>Marivibrio</taxon>
    </lineage>
</organism>
<reference evidence="4" key="1">
    <citation type="submission" date="2021-04" db="EMBL/GenBank/DDBJ databases">
        <authorList>
            <person name="Zhang D.-C."/>
        </authorList>
    </citation>
    <scope>NUCLEOTIDE SEQUENCE</scope>
    <source>
        <strain evidence="4">CGMCC 1.15697</strain>
    </source>
</reference>
<dbReference type="Pfam" id="PF01370">
    <property type="entry name" value="Epimerase"/>
    <property type="match status" value="1"/>
</dbReference>
<accession>A0A8J7V3L5</accession>
<gene>
    <name evidence="4" type="ORF">KAJ83_15295</name>
</gene>
<evidence type="ECO:0000256" key="2">
    <source>
        <dbReference type="ARBA" id="ARBA00023277"/>
    </source>
</evidence>
<feature type="domain" description="NAD-dependent epimerase/dehydratase" evidence="3">
    <location>
        <begin position="3"/>
        <end position="232"/>
    </location>
</feature>
<dbReference type="Proteomes" id="UP000672602">
    <property type="component" value="Unassembled WGS sequence"/>
</dbReference>
<keyword evidence="5" id="KW-1185">Reference proteome</keyword>